<dbReference type="InterPro" id="IPR011663">
    <property type="entry name" value="UTRA"/>
</dbReference>
<feature type="domain" description="HTH gntR-type" evidence="4">
    <location>
        <begin position="8"/>
        <end position="76"/>
    </location>
</feature>
<dbReference type="InterPro" id="IPR028978">
    <property type="entry name" value="Chorismate_lyase_/UTRA_dom_sf"/>
</dbReference>
<dbReference type="Gene3D" id="3.40.1410.10">
    <property type="entry name" value="Chorismate lyase-like"/>
    <property type="match status" value="1"/>
</dbReference>
<accession>M1Z6M1</accession>
<dbReference type="GO" id="GO:0003677">
    <property type="term" value="F:DNA binding"/>
    <property type="evidence" value="ECO:0007669"/>
    <property type="project" value="UniProtKB-KW"/>
</dbReference>
<gene>
    <name evidence="5" type="ORF">CUESP1_0565</name>
</gene>
<evidence type="ECO:0000256" key="1">
    <source>
        <dbReference type="ARBA" id="ARBA00023015"/>
    </source>
</evidence>
<dbReference type="SUPFAM" id="SSF64288">
    <property type="entry name" value="Chorismate lyase-like"/>
    <property type="match status" value="1"/>
</dbReference>
<dbReference type="InterPro" id="IPR000524">
    <property type="entry name" value="Tscrpt_reg_HTH_GntR"/>
</dbReference>
<dbReference type="SMART" id="SM00866">
    <property type="entry name" value="UTRA"/>
    <property type="match status" value="1"/>
</dbReference>
<evidence type="ECO:0000313" key="5">
    <source>
        <dbReference type="EMBL" id="SHD75950.1"/>
    </source>
</evidence>
<evidence type="ECO:0000256" key="2">
    <source>
        <dbReference type="ARBA" id="ARBA00023125"/>
    </source>
</evidence>
<dbReference type="AlphaFoldDB" id="M1Z6M1"/>
<keyword evidence="1" id="KW-0805">Transcription regulation</keyword>
<dbReference type="CDD" id="cd07377">
    <property type="entry name" value="WHTH_GntR"/>
    <property type="match status" value="1"/>
</dbReference>
<dbReference type="SMART" id="SM00345">
    <property type="entry name" value="HTH_GNTR"/>
    <property type="match status" value="1"/>
</dbReference>
<dbReference type="GO" id="GO:0003700">
    <property type="term" value="F:DNA-binding transcription factor activity"/>
    <property type="evidence" value="ECO:0007669"/>
    <property type="project" value="InterPro"/>
</dbReference>
<dbReference type="HOGENOM" id="CLU_063236_4_2_9"/>
<dbReference type="Proteomes" id="UP000245423">
    <property type="component" value="Chromosome 1"/>
</dbReference>
<organism evidence="5 6">
    <name type="scientific">[Clostridium] ultunense Esp</name>
    <dbReference type="NCBI Taxonomy" id="1288971"/>
    <lineage>
        <taxon>Bacteria</taxon>
        <taxon>Bacillati</taxon>
        <taxon>Bacillota</taxon>
        <taxon>Tissierellia</taxon>
        <taxon>Tissierellales</taxon>
        <taxon>Tepidimicrobiaceae</taxon>
        <taxon>Schnuerera</taxon>
    </lineage>
</organism>
<dbReference type="Gene3D" id="1.10.10.10">
    <property type="entry name" value="Winged helix-like DNA-binding domain superfamily/Winged helix DNA-binding domain"/>
    <property type="match status" value="1"/>
</dbReference>
<dbReference type="Pfam" id="PF07702">
    <property type="entry name" value="UTRA"/>
    <property type="match status" value="1"/>
</dbReference>
<dbReference type="InterPro" id="IPR050679">
    <property type="entry name" value="Bact_HTH_transcr_reg"/>
</dbReference>
<dbReference type="PANTHER" id="PTHR44846">
    <property type="entry name" value="MANNOSYL-D-GLYCERATE TRANSPORT/METABOLISM SYSTEM REPRESSOR MNGR-RELATED"/>
    <property type="match status" value="1"/>
</dbReference>
<evidence type="ECO:0000256" key="3">
    <source>
        <dbReference type="ARBA" id="ARBA00023163"/>
    </source>
</evidence>
<dbReference type="EMBL" id="LT669839">
    <property type="protein sequence ID" value="SHD75950.1"/>
    <property type="molecule type" value="Genomic_DNA"/>
</dbReference>
<evidence type="ECO:0000313" key="6">
    <source>
        <dbReference type="Proteomes" id="UP000245423"/>
    </source>
</evidence>
<dbReference type="FunFam" id="1.10.10.10:FF:000079">
    <property type="entry name" value="GntR family transcriptional regulator"/>
    <property type="match status" value="1"/>
</dbReference>
<reference evidence="5 6" key="1">
    <citation type="submission" date="2016-11" db="EMBL/GenBank/DDBJ databases">
        <authorList>
            <person name="Manzoor S."/>
        </authorList>
    </citation>
    <scope>NUCLEOTIDE SEQUENCE [LARGE SCALE GENOMIC DNA]</scope>
    <source>
        <strain evidence="5">Clostridium ultunense strain Esp</strain>
    </source>
</reference>
<dbReference type="OrthoDB" id="9815017at2"/>
<keyword evidence="6" id="KW-1185">Reference proteome</keyword>
<sequence>MFDKSQKIPYYIQIRESILKRIVSGELKVGEKLPSEENLAKHFGVSRMTVNKALSDLVDNGYLTRIPGSGTYVSKIRREGSGMTTLGFMESISKKGFKITSKVIFKEIEVPTKDVAEKLNIFLTQHVYHIKRIRSVNNMPIVFQDSYIRKDLCPGLFEYDLDNKSLYRTIQKITGKEIKKAKDRIEAIQSDEYMGQILNVNKNFPLLHIERVAFIDEAYPIELTYSWYRSDQYILEVEYN</sequence>
<dbReference type="Pfam" id="PF00392">
    <property type="entry name" value="GntR"/>
    <property type="match status" value="1"/>
</dbReference>
<dbReference type="PANTHER" id="PTHR44846:SF1">
    <property type="entry name" value="MANNOSYL-D-GLYCERATE TRANSPORT_METABOLISM SYSTEM REPRESSOR MNGR-RELATED"/>
    <property type="match status" value="1"/>
</dbReference>
<evidence type="ECO:0000259" key="4">
    <source>
        <dbReference type="PROSITE" id="PS50949"/>
    </source>
</evidence>
<dbReference type="PROSITE" id="PS50949">
    <property type="entry name" value="HTH_GNTR"/>
    <property type="match status" value="1"/>
</dbReference>
<protein>
    <submittedName>
        <fullName evidence="5">UbiC transcription regulator-associated domain protein</fullName>
    </submittedName>
</protein>
<dbReference type="PRINTS" id="PR00035">
    <property type="entry name" value="HTHGNTR"/>
</dbReference>
<dbReference type="InterPro" id="IPR036390">
    <property type="entry name" value="WH_DNA-bd_sf"/>
</dbReference>
<dbReference type="InterPro" id="IPR036388">
    <property type="entry name" value="WH-like_DNA-bd_sf"/>
</dbReference>
<dbReference type="RefSeq" id="WP_005583085.1">
    <property type="nucleotide sequence ID" value="NZ_LT669839.1"/>
</dbReference>
<keyword evidence="2" id="KW-0238">DNA-binding</keyword>
<dbReference type="SUPFAM" id="SSF46785">
    <property type="entry name" value="Winged helix' DNA-binding domain"/>
    <property type="match status" value="1"/>
</dbReference>
<proteinExistence type="predicted"/>
<dbReference type="GO" id="GO:0045892">
    <property type="term" value="P:negative regulation of DNA-templated transcription"/>
    <property type="evidence" value="ECO:0007669"/>
    <property type="project" value="TreeGrafter"/>
</dbReference>
<name>M1Z6M1_9FIRM</name>
<keyword evidence="3" id="KW-0804">Transcription</keyword>